<keyword evidence="2" id="KW-0472">Membrane</keyword>
<dbReference type="InterPro" id="IPR003961">
    <property type="entry name" value="FN3_dom"/>
</dbReference>
<evidence type="ECO:0000259" key="5">
    <source>
        <dbReference type="Pfam" id="PF09294"/>
    </source>
</evidence>
<gene>
    <name evidence="6" type="ORF">scyTo_0010292</name>
</gene>
<dbReference type="InterPro" id="IPR036116">
    <property type="entry name" value="FN3_sf"/>
</dbReference>
<dbReference type="PANTHER" id="PTHR20859:SF46">
    <property type="entry name" value="INTERFERON GAMMA RECEPTOR 2"/>
    <property type="match status" value="1"/>
</dbReference>
<dbReference type="GO" id="GO:0004896">
    <property type="term" value="F:cytokine receptor activity"/>
    <property type="evidence" value="ECO:0007669"/>
    <property type="project" value="TreeGrafter"/>
</dbReference>
<feature type="transmembrane region" description="Helical" evidence="2">
    <location>
        <begin position="236"/>
        <end position="264"/>
    </location>
</feature>
<dbReference type="Pfam" id="PF01108">
    <property type="entry name" value="Tissue_fac"/>
    <property type="match status" value="1"/>
</dbReference>
<dbReference type="OrthoDB" id="9944680at2759"/>
<evidence type="ECO:0008006" key="8">
    <source>
        <dbReference type="Google" id="ProtNLM"/>
    </source>
</evidence>
<dbReference type="InterPro" id="IPR015373">
    <property type="entry name" value="Interferon/interleukin_rcp_dom"/>
</dbReference>
<dbReference type="CDD" id="cd00063">
    <property type="entry name" value="FN3"/>
    <property type="match status" value="1"/>
</dbReference>
<evidence type="ECO:0000256" key="2">
    <source>
        <dbReference type="SAM" id="Phobius"/>
    </source>
</evidence>
<dbReference type="InterPro" id="IPR013783">
    <property type="entry name" value="Ig-like_fold"/>
</dbReference>
<feature type="chain" id="PRO_5019030492" description="Fibronectin type-III domain-containing protein" evidence="3">
    <location>
        <begin position="18"/>
        <end position="382"/>
    </location>
</feature>
<keyword evidence="2" id="KW-1133">Transmembrane helix</keyword>
<feature type="compositionally biased region" description="Polar residues" evidence="1">
    <location>
        <begin position="338"/>
        <end position="357"/>
    </location>
</feature>
<accession>A0A401P3S9</accession>
<dbReference type="GO" id="GO:0005886">
    <property type="term" value="C:plasma membrane"/>
    <property type="evidence" value="ECO:0007669"/>
    <property type="project" value="TreeGrafter"/>
</dbReference>
<proteinExistence type="predicted"/>
<dbReference type="InterPro" id="IPR050650">
    <property type="entry name" value="Type-II_Cytokine-TF_Rcpt"/>
</dbReference>
<dbReference type="OMA" id="CERTIHT"/>
<dbReference type="EMBL" id="BFAA01004406">
    <property type="protein sequence ID" value="GCB67750.1"/>
    <property type="molecule type" value="Genomic_DNA"/>
</dbReference>
<organism evidence="6 7">
    <name type="scientific">Scyliorhinus torazame</name>
    <name type="common">Cloudy catshark</name>
    <name type="synonym">Catulus torazame</name>
    <dbReference type="NCBI Taxonomy" id="75743"/>
    <lineage>
        <taxon>Eukaryota</taxon>
        <taxon>Metazoa</taxon>
        <taxon>Chordata</taxon>
        <taxon>Craniata</taxon>
        <taxon>Vertebrata</taxon>
        <taxon>Chondrichthyes</taxon>
        <taxon>Elasmobranchii</taxon>
        <taxon>Galeomorphii</taxon>
        <taxon>Galeoidea</taxon>
        <taxon>Carcharhiniformes</taxon>
        <taxon>Scyliorhinidae</taxon>
        <taxon>Scyliorhinus</taxon>
    </lineage>
</organism>
<dbReference type="SUPFAM" id="SSF49265">
    <property type="entry name" value="Fibronectin type III"/>
    <property type="match status" value="2"/>
</dbReference>
<sequence>MAAAFRAFLTAVLTVQAFGEIQRPTNLQIRAFNLNYVLKWDDVQRSYYSVNYTVQYKRLFQQAQQVNSTVNQNMRLGNWKDVKGCETISHTECDFTSTDIIFLGQYILRVRAQRGNQSSAWLDSKSFSPYKHNVIGPPSVNVDSKDNLLNVYIVDPQTENNKSIPEAYKGLKYSIIYWKEYSHEINVENGSSKLVSLKLEPWTTYCLRVQLFNPIFHVVGQLSHVVCEKINGATPLWKIVVIFIVSLVIVFSVAVGCSFCIHYVSRCIKYAFFPPHILPEHLQECFNVPSQNAFLELVPEEDAEKCCDQLKVICESESLNSYSSSLTLPHIGNEKNDQSGQTSTDSGQFSNDGSSKSVDTEEFEGRALRELDLHTKLMYFCE</sequence>
<comment type="caution">
    <text evidence="6">The sequence shown here is derived from an EMBL/GenBank/DDBJ whole genome shotgun (WGS) entry which is preliminary data.</text>
</comment>
<keyword evidence="3" id="KW-0732">Signal</keyword>
<evidence type="ECO:0000256" key="1">
    <source>
        <dbReference type="SAM" id="MobiDB-lite"/>
    </source>
</evidence>
<feature type="signal peptide" evidence="3">
    <location>
        <begin position="1"/>
        <end position="17"/>
    </location>
</feature>
<protein>
    <recommendedName>
        <fullName evidence="8">Fibronectin type-III domain-containing protein</fullName>
    </recommendedName>
</protein>
<dbReference type="AlphaFoldDB" id="A0A401P3S9"/>
<evidence type="ECO:0000256" key="3">
    <source>
        <dbReference type="SAM" id="SignalP"/>
    </source>
</evidence>
<keyword evidence="2" id="KW-0812">Transmembrane</keyword>
<evidence type="ECO:0000313" key="6">
    <source>
        <dbReference type="EMBL" id="GCB67750.1"/>
    </source>
</evidence>
<dbReference type="PANTHER" id="PTHR20859">
    <property type="entry name" value="INTERFERON/INTERLEUKIN RECEPTOR"/>
    <property type="match status" value="1"/>
</dbReference>
<evidence type="ECO:0000313" key="7">
    <source>
        <dbReference type="Proteomes" id="UP000288216"/>
    </source>
</evidence>
<dbReference type="Proteomes" id="UP000288216">
    <property type="component" value="Unassembled WGS sequence"/>
</dbReference>
<feature type="domain" description="Interferon/interleukin receptor" evidence="5">
    <location>
        <begin position="134"/>
        <end position="230"/>
    </location>
</feature>
<name>A0A401P3S9_SCYTO</name>
<evidence type="ECO:0000259" key="4">
    <source>
        <dbReference type="Pfam" id="PF01108"/>
    </source>
</evidence>
<dbReference type="Pfam" id="PF09294">
    <property type="entry name" value="Interfer-bind"/>
    <property type="match status" value="1"/>
</dbReference>
<feature type="region of interest" description="Disordered" evidence="1">
    <location>
        <begin position="333"/>
        <end position="362"/>
    </location>
</feature>
<keyword evidence="7" id="KW-1185">Reference proteome</keyword>
<dbReference type="STRING" id="75743.A0A401P3S9"/>
<reference evidence="6 7" key="1">
    <citation type="journal article" date="2018" name="Nat. Ecol. Evol.">
        <title>Shark genomes provide insights into elasmobranch evolution and the origin of vertebrates.</title>
        <authorList>
            <person name="Hara Y"/>
            <person name="Yamaguchi K"/>
            <person name="Onimaru K"/>
            <person name="Kadota M"/>
            <person name="Koyanagi M"/>
            <person name="Keeley SD"/>
            <person name="Tatsumi K"/>
            <person name="Tanaka K"/>
            <person name="Motone F"/>
            <person name="Kageyama Y"/>
            <person name="Nozu R"/>
            <person name="Adachi N"/>
            <person name="Nishimura O"/>
            <person name="Nakagawa R"/>
            <person name="Tanegashima C"/>
            <person name="Kiyatake I"/>
            <person name="Matsumoto R"/>
            <person name="Murakumo K"/>
            <person name="Nishida K"/>
            <person name="Terakita A"/>
            <person name="Kuratani S"/>
            <person name="Sato K"/>
            <person name="Hyodo S Kuraku.S."/>
        </authorList>
    </citation>
    <scope>NUCLEOTIDE SEQUENCE [LARGE SCALE GENOMIC DNA]</scope>
</reference>
<dbReference type="Gene3D" id="2.60.40.10">
    <property type="entry name" value="Immunoglobulins"/>
    <property type="match status" value="2"/>
</dbReference>
<feature type="domain" description="Fibronectin type-III" evidence="4">
    <location>
        <begin position="5"/>
        <end position="121"/>
    </location>
</feature>